<reference evidence="1" key="1">
    <citation type="submission" date="2020-05" db="EMBL/GenBank/DDBJ databases">
        <title>Phylogenomic resolution of chytrid fungi.</title>
        <authorList>
            <person name="Stajich J.E."/>
            <person name="Amses K."/>
            <person name="Simmons R."/>
            <person name="Seto K."/>
            <person name="Myers J."/>
            <person name="Bonds A."/>
            <person name="Quandt C.A."/>
            <person name="Barry K."/>
            <person name="Liu P."/>
            <person name="Grigoriev I."/>
            <person name="Longcore J.E."/>
            <person name="James T.Y."/>
        </authorList>
    </citation>
    <scope>NUCLEOTIDE SEQUENCE</scope>
    <source>
        <strain evidence="1">JEL0476</strain>
    </source>
</reference>
<name>A0AAD5XU86_9FUNG</name>
<dbReference type="AlphaFoldDB" id="A0AAD5XU86"/>
<keyword evidence="2" id="KW-1185">Reference proteome</keyword>
<accession>A0AAD5XU86</accession>
<evidence type="ECO:0000313" key="2">
    <source>
        <dbReference type="Proteomes" id="UP001211065"/>
    </source>
</evidence>
<organism evidence="1 2">
    <name type="scientific">Clydaea vesicula</name>
    <dbReference type="NCBI Taxonomy" id="447962"/>
    <lineage>
        <taxon>Eukaryota</taxon>
        <taxon>Fungi</taxon>
        <taxon>Fungi incertae sedis</taxon>
        <taxon>Chytridiomycota</taxon>
        <taxon>Chytridiomycota incertae sedis</taxon>
        <taxon>Chytridiomycetes</taxon>
        <taxon>Lobulomycetales</taxon>
        <taxon>Lobulomycetaceae</taxon>
        <taxon>Clydaea</taxon>
    </lineage>
</organism>
<protein>
    <submittedName>
        <fullName evidence="1">Uncharacterized protein</fullName>
    </submittedName>
</protein>
<gene>
    <name evidence="1" type="ORF">HK099_006498</name>
</gene>
<comment type="caution">
    <text evidence="1">The sequence shown here is derived from an EMBL/GenBank/DDBJ whole genome shotgun (WGS) entry which is preliminary data.</text>
</comment>
<proteinExistence type="predicted"/>
<dbReference type="EMBL" id="JADGJW010000564">
    <property type="protein sequence ID" value="KAJ3215159.1"/>
    <property type="molecule type" value="Genomic_DNA"/>
</dbReference>
<sequence>MVSEKPFARSEALGSHNIQIRKTLINFRQNNIPNVFQEQRLTLLQYRPQIQMQFEKDISGGSIKLDFYTMYTGDIQFKMLIEFKYLYLINASVSENLRSVILSGDNNRVNEDRGVDWVPIIHRTNIRR</sequence>
<evidence type="ECO:0000313" key="1">
    <source>
        <dbReference type="EMBL" id="KAJ3215159.1"/>
    </source>
</evidence>
<dbReference type="Proteomes" id="UP001211065">
    <property type="component" value="Unassembled WGS sequence"/>
</dbReference>